<dbReference type="PANTHER" id="PTHR47950">
    <property type="entry name" value="CYTOCHROME P450, FAMILY 76, SUBFAMILY C, POLYPEPTIDE 5-RELATED"/>
    <property type="match status" value="1"/>
</dbReference>
<evidence type="ECO:0000256" key="2">
    <source>
        <dbReference type="RuleBase" id="RU000461"/>
    </source>
</evidence>
<dbReference type="PANTHER" id="PTHR47950:SF44">
    <property type="entry name" value="CYTOCHROME P450, FAMILY 76, SUBFAMILY C, POLYPEPTIDE 5-RELATED"/>
    <property type="match status" value="1"/>
</dbReference>
<dbReference type="InterPro" id="IPR017972">
    <property type="entry name" value="Cyt_P450_CS"/>
</dbReference>
<evidence type="ECO:0000256" key="1">
    <source>
        <dbReference type="ARBA" id="ARBA00010617"/>
    </source>
</evidence>
<evidence type="ECO:0008006" key="5">
    <source>
        <dbReference type="Google" id="ProtNLM"/>
    </source>
</evidence>
<keyword evidence="2" id="KW-0349">Heme</keyword>
<accession>A0A9Q1KQQ7</accession>
<dbReference type="SUPFAM" id="SSF48264">
    <property type="entry name" value="Cytochrome P450"/>
    <property type="match status" value="1"/>
</dbReference>
<sequence>MTNEALQYKKRKTANEDVLGTLLKLVMEDQLTVDDVKHLLLVMFNEAFFVSRLCSLNWHQDLFTAGTDTTAITLEWAMTELLRHSEKIMQASAEIDQVLGQARSIKEYDISNLPYAQAIVKEILRLHPPAPFWYHIRPRAMYNYVAIIFLDSEIDLRGRNFELMPFGTGRRMCPGMLLGPRMVHPMLATLLHSVTSSHPTPYMRLA</sequence>
<evidence type="ECO:0000313" key="4">
    <source>
        <dbReference type="Proteomes" id="UP001153076"/>
    </source>
</evidence>
<dbReference type="GO" id="GO:0020037">
    <property type="term" value="F:heme binding"/>
    <property type="evidence" value="ECO:0007669"/>
    <property type="project" value="InterPro"/>
</dbReference>
<dbReference type="GO" id="GO:0004497">
    <property type="term" value="F:monooxygenase activity"/>
    <property type="evidence" value="ECO:0007669"/>
    <property type="project" value="UniProtKB-KW"/>
</dbReference>
<keyword evidence="4" id="KW-1185">Reference proteome</keyword>
<evidence type="ECO:0000313" key="3">
    <source>
        <dbReference type="EMBL" id="KAJ8447370.1"/>
    </source>
</evidence>
<dbReference type="EMBL" id="JAKOGI010000039">
    <property type="protein sequence ID" value="KAJ8447370.1"/>
    <property type="molecule type" value="Genomic_DNA"/>
</dbReference>
<keyword evidence="2" id="KW-0479">Metal-binding</keyword>
<protein>
    <recommendedName>
        <fullName evidence="5">Cytochrome P450</fullName>
    </recommendedName>
</protein>
<proteinExistence type="inferred from homology"/>
<keyword evidence="2" id="KW-0503">Monooxygenase</keyword>
<dbReference type="AlphaFoldDB" id="A0A9Q1KQQ7"/>
<reference evidence="3" key="1">
    <citation type="submission" date="2022-04" db="EMBL/GenBank/DDBJ databases">
        <title>Carnegiea gigantea Genome sequencing and assembly v2.</title>
        <authorList>
            <person name="Copetti D."/>
            <person name="Sanderson M.J."/>
            <person name="Burquez A."/>
            <person name="Wojciechowski M.F."/>
        </authorList>
    </citation>
    <scope>NUCLEOTIDE SEQUENCE</scope>
    <source>
        <strain evidence="3">SGP5-SGP5p</strain>
        <tissue evidence="3">Aerial part</tissue>
    </source>
</reference>
<name>A0A9Q1KQQ7_9CARY</name>
<dbReference type="PRINTS" id="PR00385">
    <property type="entry name" value="P450"/>
</dbReference>
<keyword evidence="2" id="KW-0408">Iron</keyword>
<comment type="similarity">
    <text evidence="1 2">Belongs to the cytochrome P450 family.</text>
</comment>
<dbReference type="GO" id="GO:0005506">
    <property type="term" value="F:iron ion binding"/>
    <property type="evidence" value="ECO:0007669"/>
    <property type="project" value="InterPro"/>
</dbReference>
<dbReference type="OrthoDB" id="6764281at2759"/>
<dbReference type="Proteomes" id="UP001153076">
    <property type="component" value="Unassembled WGS sequence"/>
</dbReference>
<dbReference type="PROSITE" id="PS00086">
    <property type="entry name" value="CYTOCHROME_P450"/>
    <property type="match status" value="1"/>
</dbReference>
<dbReference type="Gene3D" id="1.10.630.10">
    <property type="entry name" value="Cytochrome P450"/>
    <property type="match status" value="2"/>
</dbReference>
<dbReference type="GO" id="GO:0016705">
    <property type="term" value="F:oxidoreductase activity, acting on paired donors, with incorporation or reduction of molecular oxygen"/>
    <property type="evidence" value="ECO:0007669"/>
    <property type="project" value="InterPro"/>
</dbReference>
<dbReference type="InterPro" id="IPR001128">
    <property type="entry name" value="Cyt_P450"/>
</dbReference>
<dbReference type="InterPro" id="IPR036396">
    <property type="entry name" value="Cyt_P450_sf"/>
</dbReference>
<comment type="caution">
    <text evidence="3">The sequence shown here is derived from an EMBL/GenBank/DDBJ whole genome shotgun (WGS) entry which is preliminary data.</text>
</comment>
<dbReference type="Pfam" id="PF00067">
    <property type="entry name" value="p450"/>
    <property type="match status" value="2"/>
</dbReference>
<gene>
    <name evidence="3" type="ORF">Cgig2_013147</name>
</gene>
<organism evidence="3 4">
    <name type="scientific">Carnegiea gigantea</name>
    <dbReference type="NCBI Taxonomy" id="171969"/>
    <lineage>
        <taxon>Eukaryota</taxon>
        <taxon>Viridiplantae</taxon>
        <taxon>Streptophyta</taxon>
        <taxon>Embryophyta</taxon>
        <taxon>Tracheophyta</taxon>
        <taxon>Spermatophyta</taxon>
        <taxon>Magnoliopsida</taxon>
        <taxon>eudicotyledons</taxon>
        <taxon>Gunneridae</taxon>
        <taxon>Pentapetalae</taxon>
        <taxon>Caryophyllales</taxon>
        <taxon>Cactineae</taxon>
        <taxon>Cactaceae</taxon>
        <taxon>Cactoideae</taxon>
        <taxon>Echinocereeae</taxon>
        <taxon>Carnegiea</taxon>
    </lineage>
</organism>
<keyword evidence="2" id="KW-0560">Oxidoreductase</keyword>